<sequence>MNSLARRLFSFKRIAYLQNYNEYLKTKSNVERAIPVVDGMTFRGIKDKDIPRVAQLITDAYSDDLSIVVGRNNLRYVREFWIKTLNYDNTVKNNFLITEINNEVKGLLKLQDFAGQEKGLPISETLKIFPLSCVGKFVLTGLQLEITSIRSEMFEPYIDYVTVDPKARGQKIAYNVMQYCEYIAEKRGAKRVSLIVNSDNTKAINLYLKLGYIITYEIKCPKYLNAGHQINFKMEKYL</sequence>
<proteinExistence type="predicted"/>
<dbReference type="AlphaFoldDB" id="A0A7I8WE43"/>
<dbReference type="GO" id="GO:0016747">
    <property type="term" value="F:acyltransferase activity, transferring groups other than amino-acyl groups"/>
    <property type="evidence" value="ECO:0007669"/>
    <property type="project" value="InterPro"/>
</dbReference>
<evidence type="ECO:0000313" key="3">
    <source>
        <dbReference type="Proteomes" id="UP000549394"/>
    </source>
</evidence>
<evidence type="ECO:0000313" key="2">
    <source>
        <dbReference type="EMBL" id="CAD5126450.1"/>
    </source>
</evidence>
<reference evidence="2 3" key="1">
    <citation type="submission" date="2020-08" db="EMBL/GenBank/DDBJ databases">
        <authorList>
            <person name="Hejnol A."/>
        </authorList>
    </citation>
    <scope>NUCLEOTIDE SEQUENCE [LARGE SCALE GENOMIC DNA]</scope>
</reference>
<dbReference type="InterPro" id="IPR000182">
    <property type="entry name" value="GNAT_dom"/>
</dbReference>
<dbReference type="OrthoDB" id="329272at2759"/>
<dbReference type="Proteomes" id="UP000549394">
    <property type="component" value="Unassembled WGS sequence"/>
</dbReference>
<evidence type="ECO:0000259" key="1">
    <source>
        <dbReference type="PROSITE" id="PS51186"/>
    </source>
</evidence>
<dbReference type="CDD" id="cd04301">
    <property type="entry name" value="NAT_SF"/>
    <property type="match status" value="1"/>
</dbReference>
<dbReference type="Gene3D" id="3.40.630.30">
    <property type="match status" value="1"/>
</dbReference>
<dbReference type="Pfam" id="PF00583">
    <property type="entry name" value="Acetyltransf_1"/>
    <property type="match status" value="1"/>
</dbReference>
<dbReference type="EMBL" id="CAJFCJ010000049">
    <property type="protein sequence ID" value="CAD5126450.1"/>
    <property type="molecule type" value="Genomic_DNA"/>
</dbReference>
<accession>A0A7I8WE43</accession>
<comment type="caution">
    <text evidence="2">The sequence shown here is derived from an EMBL/GenBank/DDBJ whole genome shotgun (WGS) entry which is preliminary data.</text>
</comment>
<protein>
    <submittedName>
        <fullName evidence="2">DgyrCDS14578</fullName>
    </submittedName>
</protein>
<dbReference type="PROSITE" id="PS51186">
    <property type="entry name" value="GNAT"/>
    <property type="match status" value="1"/>
</dbReference>
<dbReference type="InterPro" id="IPR016181">
    <property type="entry name" value="Acyl_CoA_acyltransferase"/>
</dbReference>
<organism evidence="2 3">
    <name type="scientific">Dimorphilus gyrociliatus</name>
    <dbReference type="NCBI Taxonomy" id="2664684"/>
    <lineage>
        <taxon>Eukaryota</taxon>
        <taxon>Metazoa</taxon>
        <taxon>Spiralia</taxon>
        <taxon>Lophotrochozoa</taxon>
        <taxon>Annelida</taxon>
        <taxon>Polychaeta</taxon>
        <taxon>Polychaeta incertae sedis</taxon>
        <taxon>Dinophilidae</taxon>
        <taxon>Dimorphilus</taxon>
    </lineage>
</organism>
<name>A0A7I8WE43_9ANNE</name>
<keyword evidence="3" id="KW-1185">Reference proteome</keyword>
<dbReference type="SUPFAM" id="SSF55729">
    <property type="entry name" value="Acyl-CoA N-acyltransferases (Nat)"/>
    <property type="match status" value="1"/>
</dbReference>
<gene>
    <name evidence="2" type="ORF">DGYR_LOCUS13693</name>
</gene>
<feature type="domain" description="N-acetyltransferase" evidence="1">
    <location>
        <begin position="40"/>
        <end position="238"/>
    </location>
</feature>